<dbReference type="Proteomes" id="UP000193689">
    <property type="component" value="Unassembled WGS sequence"/>
</dbReference>
<dbReference type="AlphaFoldDB" id="A0A1Y2EB28"/>
<dbReference type="STRING" id="1141098.A0A1Y2EB28"/>
<dbReference type="OrthoDB" id="9992527at2759"/>
<evidence type="ECO:0000313" key="3">
    <source>
        <dbReference type="Proteomes" id="UP000193689"/>
    </source>
</evidence>
<name>A0A1Y2EB28_9PEZI</name>
<dbReference type="RefSeq" id="XP_040718753.1">
    <property type="nucleotide sequence ID" value="XM_040858045.1"/>
</dbReference>
<organism evidence="2 3">
    <name type="scientific">Pseudomassariella vexata</name>
    <dbReference type="NCBI Taxonomy" id="1141098"/>
    <lineage>
        <taxon>Eukaryota</taxon>
        <taxon>Fungi</taxon>
        <taxon>Dikarya</taxon>
        <taxon>Ascomycota</taxon>
        <taxon>Pezizomycotina</taxon>
        <taxon>Sordariomycetes</taxon>
        <taxon>Xylariomycetidae</taxon>
        <taxon>Amphisphaeriales</taxon>
        <taxon>Pseudomassariaceae</taxon>
        <taxon>Pseudomassariella</taxon>
    </lineage>
</organism>
<accession>A0A1Y2EB28</accession>
<dbReference type="InterPro" id="IPR011032">
    <property type="entry name" value="GroES-like_sf"/>
</dbReference>
<comment type="caution">
    <text evidence="2">The sequence shown here is derived from an EMBL/GenBank/DDBJ whole genome shotgun (WGS) entry which is preliminary data.</text>
</comment>
<gene>
    <name evidence="2" type="ORF">BCR38DRAFT_406388</name>
</gene>
<sequence>MPFNLHQADGGIGAQYPQIMGATIAGVVEAVEPKASRFKKGDEIFARRKSCFDYRGPNVTTAVLESAAKNQGTAKPVVPMIIDCIGSQAGTLEPLSRIAESGSTVAAIFSVIVKVASKEEAPEYFMDALSVVPWADGVDVRGVRMFVYQVGRQPPANDGNDMLKSCQQSEFFKEKLPPESMPAMLSQGFVTPQRY</sequence>
<proteinExistence type="predicted"/>
<evidence type="ECO:0000313" key="2">
    <source>
        <dbReference type="EMBL" id="ORY68466.1"/>
    </source>
</evidence>
<feature type="domain" description="Alcohol dehydrogenase-like N-terminal" evidence="1">
    <location>
        <begin position="5"/>
        <end position="51"/>
    </location>
</feature>
<keyword evidence="3" id="KW-1185">Reference proteome</keyword>
<dbReference type="SUPFAM" id="SSF50129">
    <property type="entry name" value="GroES-like"/>
    <property type="match status" value="1"/>
</dbReference>
<dbReference type="InterPro" id="IPR013154">
    <property type="entry name" value="ADH-like_N"/>
</dbReference>
<dbReference type="InParanoid" id="A0A1Y2EB28"/>
<evidence type="ECO:0000259" key="1">
    <source>
        <dbReference type="Pfam" id="PF08240"/>
    </source>
</evidence>
<dbReference type="Pfam" id="PF08240">
    <property type="entry name" value="ADH_N"/>
    <property type="match status" value="1"/>
</dbReference>
<reference evidence="2 3" key="1">
    <citation type="submission" date="2016-07" db="EMBL/GenBank/DDBJ databases">
        <title>Pervasive Adenine N6-methylation of Active Genes in Fungi.</title>
        <authorList>
            <consortium name="DOE Joint Genome Institute"/>
            <person name="Mondo S.J."/>
            <person name="Dannebaum R.O."/>
            <person name="Kuo R.C."/>
            <person name="Labutti K."/>
            <person name="Haridas S."/>
            <person name="Kuo A."/>
            <person name="Salamov A."/>
            <person name="Ahrendt S.R."/>
            <person name="Lipzen A."/>
            <person name="Sullivan W."/>
            <person name="Andreopoulos W.B."/>
            <person name="Clum A."/>
            <person name="Lindquist E."/>
            <person name="Daum C."/>
            <person name="Ramamoorthy G.K."/>
            <person name="Gryganskyi A."/>
            <person name="Culley D."/>
            <person name="Magnuson J.K."/>
            <person name="James T.Y."/>
            <person name="O'Malley M.A."/>
            <person name="Stajich J.E."/>
            <person name="Spatafora J.W."/>
            <person name="Visel A."/>
            <person name="Grigoriev I.V."/>
        </authorList>
    </citation>
    <scope>NUCLEOTIDE SEQUENCE [LARGE SCALE GENOMIC DNA]</scope>
    <source>
        <strain evidence="2 3">CBS 129021</strain>
    </source>
</reference>
<dbReference type="Gene3D" id="3.90.180.10">
    <property type="entry name" value="Medium-chain alcohol dehydrogenases, catalytic domain"/>
    <property type="match status" value="1"/>
</dbReference>
<protein>
    <recommendedName>
        <fullName evidence="1">Alcohol dehydrogenase-like N-terminal domain-containing protein</fullName>
    </recommendedName>
</protein>
<dbReference type="GeneID" id="63774257"/>
<dbReference type="EMBL" id="MCFJ01000003">
    <property type="protein sequence ID" value="ORY68466.1"/>
    <property type="molecule type" value="Genomic_DNA"/>
</dbReference>